<evidence type="ECO:0000313" key="2">
    <source>
        <dbReference type="EMBL" id="TNN85744.1"/>
    </source>
</evidence>
<accession>A0A4Z2J764</accession>
<sequence length="99" mass="11123">MRPYRHRTAYPLQRLVASLMDPTSLFTVSAFLWVYTLMDSCTTMGTMFSNKGPWVPEVALRKKTSWAWASMMSFRVPTVSGEMSMVGSLLSADSTVSLM</sequence>
<reference evidence="2 3" key="1">
    <citation type="submission" date="2019-03" db="EMBL/GenBank/DDBJ databases">
        <title>First draft genome of Liparis tanakae, snailfish: a comprehensive survey of snailfish specific genes.</title>
        <authorList>
            <person name="Kim W."/>
            <person name="Song I."/>
            <person name="Jeong J.-H."/>
            <person name="Kim D."/>
            <person name="Kim S."/>
            <person name="Ryu S."/>
            <person name="Song J.Y."/>
            <person name="Lee S.K."/>
        </authorList>
    </citation>
    <scope>NUCLEOTIDE SEQUENCE [LARGE SCALE GENOMIC DNA]</scope>
    <source>
        <tissue evidence="2">Muscle</tissue>
    </source>
</reference>
<dbReference type="Proteomes" id="UP000314294">
    <property type="component" value="Unassembled WGS sequence"/>
</dbReference>
<keyword evidence="1" id="KW-0472">Membrane</keyword>
<keyword evidence="1" id="KW-1133">Transmembrane helix</keyword>
<keyword evidence="1" id="KW-0812">Transmembrane</keyword>
<dbReference type="EMBL" id="SRLO01000019">
    <property type="protein sequence ID" value="TNN85744.1"/>
    <property type="molecule type" value="Genomic_DNA"/>
</dbReference>
<evidence type="ECO:0000256" key="1">
    <source>
        <dbReference type="SAM" id="Phobius"/>
    </source>
</evidence>
<gene>
    <name evidence="2" type="ORF">EYF80_003991</name>
</gene>
<feature type="transmembrane region" description="Helical" evidence="1">
    <location>
        <begin position="12"/>
        <end position="35"/>
    </location>
</feature>
<dbReference type="AlphaFoldDB" id="A0A4Z2J764"/>
<protein>
    <submittedName>
        <fullName evidence="2">Uncharacterized protein</fullName>
    </submittedName>
</protein>
<proteinExistence type="predicted"/>
<organism evidence="2 3">
    <name type="scientific">Liparis tanakae</name>
    <name type="common">Tanaka's snailfish</name>
    <dbReference type="NCBI Taxonomy" id="230148"/>
    <lineage>
        <taxon>Eukaryota</taxon>
        <taxon>Metazoa</taxon>
        <taxon>Chordata</taxon>
        <taxon>Craniata</taxon>
        <taxon>Vertebrata</taxon>
        <taxon>Euteleostomi</taxon>
        <taxon>Actinopterygii</taxon>
        <taxon>Neopterygii</taxon>
        <taxon>Teleostei</taxon>
        <taxon>Neoteleostei</taxon>
        <taxon>Acanthomorphata</taxon>
        <taxon>Eupercaria</taxon>
        <taxon>Perciformes</taxon>
        <taxon>Cottioidei</taxon>
        <taxon>Cottales</taxon>
        <taxon>Liparidae</taxon>
        <taxon>Liparis</taxon>
    </lineage>
</organism>
<name>A0A4Z2J764_9TELE</name>
<keyword evidence="3" id="KW-1185">Reference proteome</keyword>
<comment type="caution">
    <text evidence="2">The sequence shown here is derived from an EMBL/GenBank/DDBJ whole genome shotgun (WGS) entry which is preliminary data.</text>
</comment>
<evidence type="ECO:0000313" key="3">
    <source>
        <dbReference type="Proteomes" id="UP000314294"/>
    </source>
</evidence>
<dbReference type="OrthoDB" id="2141925at2759"/>